<name>A0A1M5B097_9BACT</name>
<dbReference type="PANTHER" id="PTHR30480">
    <property type="entry name" value="BETA-HEXOSAMINIDASE-RELATED"/>
    <property type="match status" value="1"/>
</dbReference>
<gene>
    <name evidence="5" type="ORF">SAMN02745206_01807</name>
</gene>
<dbReference type="SUPFAM" id="SSF51445">
    <property type="entry name" value="(Trans)glycosidases"/>
    <property type="match status" value="1"/>
</dbReference>
<accession>A0A1M5B097</accession>
<dbReference type="STRING" id="1121391.SAMN02745206_01807"/>
<evidence type="ECO:0000313" key="6">
    <source>
        <dbReference type="Proteomes" id="UP000184076"/>
    </source>
</evidence>
<reference evidence="6" key="1">
    <citation type="submission" date="2016-11" db="EMBL/GenBank/DDBJ databases">
        <authorList>
            <person name="Varghese N."/>
            <person name="Submissions S."/>
        </authorList>
    </citation>
    <scope>NUCLEOTIDE SEQUENCE [LARGE SCALE GENOMIC DNA]</scope>
    <source>
        <strain evidence="6">DSM 9756</strain>
    </source>
</reference>
<dbReference type="AlphaFoldDB" id="A0A1M5B097"/>
<dbReference type="Proteomes" id="UP000184076">
    <property type="component" value="Unassembled WGS sequence"/>
</dbReference>
<organism evidence="5 6">
    <name type="scientific">Desulfacinum infernum DSM 9756</name>
    <dbReference type="NCBI Taxonomy" id="1121391"/>
    <lineage>
        <taxon>Bacteria</taxon>
        <taxon>Pseudomonadati</taxon>
        <taxon>Thermodesulfobacteriota</taxon>
        <taxon>Syntrophobacteria</taxon>
        <taxon>Syntrophobacterales</taxon>
        <taxon>Syntrophobacteraceae</taxon>
        <taxon>Desulfacinum</taxon>
    </lineage>
</organism>
<dbReference type="InterPro" id="IPR001764">
    <property type="entry name" value="Glyco_hydro_3_N"/>
</dbReference>
<dbReference type="GO" id="GO:0005975">
    <property type="term" value="P:carbohydrate metabolic process"/>
    <property type="evidence" value="ECO:0007669"/>
    <property type="project" value="InterPro"/>
</dbReference>
<evidence type="ECO:0000256" key="1">
    <source>
        <dbReference type="ARBA" id="ARBA00005336"/>
    </source>
</evidence>
<dbReference type="Pfam" id="PF00933">
    <property type="entry name" value="Glyco_hydro_3"/>
    <property type="match status" value="1"/>
</dbReference>
<dbReference type="InterPro" id="IPR036962">
    <property type="entry name" value="Glyco_hydro_3_N_sf"/>
</dbReference>
<evidence type="ECO:0000256" key="2">
    <source>
        <dbReference type="ARBA" id="ARBA00022801"/>
    </source>
</evidence>
<dbReference type="PROSITE" id="PS00775">
    <property type="entry name" value="GLYCOSYL_HYDROL_F3"/>
    <property type="match status" value="1"/>
</dbReference>
<evidence type="ECO:0000259" key="4">
    <source>
        <dbReference type="Pfam" id="PF00933"/>
    </source>
</evidence>
<evidence type="ECO:0000256" key="3">
    <source>
        <dbReference type="ARBA" id="ARBA00023295"/>
    </source>
</evidence>
<sequence length="338" mass="37305">MTALDTTILDAVGRHLFLGFNGTTPDGDLRARLRFFRPGGLVLFRRNIESEAQLRDLVAAVSAWALEELKRPLLWAIDEEGGTVQRLRAIHGSMPSALELASRGPSEVERVADETAGRLRRLGISINFAPVLDVVEDPDRHFLGTRALGSDPEEVGELGARWIRAQQALGVLAVAKHFPGLGPAGLDPHDHLPVLKGVSRKEMTRQLLPFRRAVEAGVAGVMTSHAVYECWDEQWPGTLSSVINRGILREQLGFQGVLFSDDLDMEAIRGRYEPETLVRQTLLATVDALLVCQHEEGAEPLLRALHDAVRRHADLRDAHRKSLERQDSALALCFDIAP</sequence>
<feature type="domain" description="Glycoside hydrolase family 3 N-terminal" evidence="4">
    <location>
        <begin position="39"/>
        <end position="309"/>
    </location>
</feature>
<dbReference type="OrthoDB" id="9781691at2"/>
<evidence type="ECO:0000313" key="5">
    <source>
        <dbReference type="EMBL" id="SHF35934.1"/>
    </source>
</evidence>
<keyword evidence="6" id="KW-1185">Reference proteome</keyword>
<proteinExistence type="inferred from homology"/>
<dbReference type="InterPro" id="IPR050226">
    <property type="entry name" value="NagZ_Beta-hexosaminidase"/>
</dbReference>
<dbReference type="RefSeq" id="WP_073038671.1">
    <property type="nucleotide sequence ID" value="NZ_FQVB01000016.1"/>
</dbReference>
<dbReference type="EMBL" id="FQVB01000016">
    <property type="protein sequence ID" value="SHF35934.1"/>
    <property type="molecule type" value="Genomic_DNA"/>
</dbReference>
<dbReference type="InterPro" id="IPR017853">
    <property type="entry name" value="GH"/>
</dbReference>
<comment type="similarity">
    <text evidence="1">Belongs to the glycosyl hydrolase 3 family.</text>
</comment>
<keyword evidence="3" id="KW-0326">Glycosidase</keyword>
<keyword evidence="2" id="KW-0378">Hydrolase</keyword>
<dbReference type="GO" id="GO:0009254">
    <property type="term" value="P:peptidoglycan turnover"/>
    <property type="evidence" value="ECO:0007669"/>
    <property type="project" value="TreeGrafter"/>
</dbReference>
<dbReference type="PANTHER" id="PTHR30480:SF16">
    <property type="entry name" value="GLYCOSIDE HYDROLASE FAMILY 3 DOMAIN PROTEIN"/>
    <property type="match status" value="1"/>
</dbReference>
<dbReference type="Gene3D" id="3.20.20.300">
    <property type="entry name" value="Glycoside hydrolase, family 3, N-terminal domain"/>
    <property type="match status" value="1"/>
</dbReference>
<protein>
    <submittedName>
        <fullName evidence="5">Beta-N-acetylhexosaminidase</fullName>
    </submittedName>
</protein>
<dbReference type="GO" id="GO:0004553">
    <property type="term" value="F:hydrolase activity, hydrolyzing O-glycosyl compounds"/>
    <property type="evidence" value="ECO:0007669"/>
    <property type="project" value="InterPro"/>
</dbReference>
<dbReference type="InterPro" id="IPR019800">
    <property type="entry name" value="Glyco_hydro_3_AS"/>
</dbReference>